<dbReference type="PANTHER" id="PTHR28259">
    <property type="entry name" value="FLUORIDE EXPORT PROTEIN 1-RELATED"/>
    <property type="match status" value="1"/>
</dbReference>
<evidence type="ECO:0000256" key="1">
    <source>
        <dbReference type="ARBA" id="ARBA00004651"/>
    </source>
</evidence>
<gene>
    <name evidence="10" type="primary">fluC</name>
    <name evidence="10" type="synonym">crcB</name>
    <name evidence="12" type="ORF">ACFQY8_01730</name>
</gene>
<keyword evidence="10" id="KW-0915">Sodium</keyword>
<dbReference type="Proteomes" id="UP001597036">
    <property type="component" value="Unassembled WGS sequence"/>
</dbReference>
<organism evidence="12 13">
    <name type="scientific">Alloscardovia venturai</name>
    <dbReference type="NCBI Taxonomy" id="1769421"/>
    <lineage>
        <taxon>Bacteria</taxon>
        <taxon>Bacillati</taxon>
        <taxon>Actinomycetota</taxon>
        <taxon>Actinomycetes</taxon>
        <taxon>Bifidobacteriales</taxon>
        <taxon>Bifidobacteriaceae</taxon>
        <taxon>Alloscardovia</taxon>
    </lineage>
</organism>
<evidence type="ECO:0000256" key="6">
    <source>
        <dbReference type="ARBA" id="ARBA00023303"/>
    </source>
</evidence>
<evidence type="ECO:0000256" key="4">
    <source>
        <dbReference type="ARBA" id="ARBA00022989"/>
    </source>
</evidence>
<dbReference type="RefSeq" id="WP_377938000.1">
    <property type="nucleotide sequence ID" value="NZ_JBHTHQ010000012.1"/>
</dbReference>
<name>A0ABW2Y2H9_9BIFI</name>
<dbReference type="HAMAP" id="MF_00454">
    <property type="entry name" value="FluC"/>
    <property type="match status" value="1"/>
</dbReference>
<comment type="function">
    <text evidence="9 10">Fluoride-specific ion channel. Important for reducing fluoride concentration in the cell, thus reducing its toxicity.</text>
</comment>
<evidence type="ECO:0000256" key="10">
    <source>
        <dbReference type="HAMAP-Rule" id="MF_00454"/>
    </source>
</evidence>
<keyword evidence="3 10" id="KW-0812">Transmembrane</keyword>
<feature type="transmembrane region" description="Helical" evidence="10">
    <location>
        <begin position="104"/>
        <end position="124"/>
    </location>
</feature>
<dbReference type="Pfam" id="PF02537">
    <property type="entry name" value="CRCB"/>
    <property type="match status" value="1"/>
</dbReference>
<keyword evidence="4 10" id="KW-1133">Transmembrane helix</keyword>
<keyword evidence="2 10" id="KW-1003">Cell membrane</keyword>
<feature type="compositionally biased region" description="Basic residues" evidence="11">
    <location>
        <begin position="199"/>
        <end position="214"/>
    </location>
</feature>
<evidence type="ECO:0000256" key="8">
    <source>
        <dbReference type="ARBA" id="ARBA00035585"/>
    </source>
</evidence>
<comment type="subcellular location">
    <subcellularLocation>
        <location evidence="1 10">Cell membrane</location>
        <topology evidence="1 10">Multi-pass membrane protein</topology>
    </subcellularLocation>
</comment>
<comment type="activity regulation">
    <text evidence="10">Na(+) is not transported, but it plays an essential structural role and its presence is essential for fluoride channel function.</text>
</comment>
<feature type="transmembrane region" description="Helical" evidence="10">
    <location>
        <begin position="136"/>
        <end position="159"/>
    </location>
</feature>
<keyword evidence="13" id="KW-1185">Reference proteome</keyword>
<feature type="transmembrane region" description="Helical" evidence="10">
    <location>
        <begin position="38"/>
        <end position="58"/>
    </location>
</feature>
<evidence type="ECO:0000313" key="13">
    <source>
        <dbReference type="Proteomes" id="UP001597036"/>
    </source>
</evidence>
<feature type="transmembrane region" description="Helical" evidence="10">
    <location>
        <begin position="70"/>
        <end position="92"/>
    </location>
</feature>
<comment type="similarity">
    <text evidence="7 10">Belongs to the fluoride channel Fluc/FEX (TC 1.A.43) family.</text>
</comment>
<evidence type="ECO:0000256" key="3">
    <source>
        <dbReference type="ARBA" id="ARBA00022692"/>
    </source>
</evidence>
<keyword evidence="10" id="KW-0813">Transport</keyword>
<reference evidence="13" key="1">
    <citation type="journal article" date="2019" name="Int. J. Syst. Evol. Microbiol.">
        <title>The Global Catalogue of Microorganisms (GCM) 10K type strain sequencing project: providing services to taxonomists for standard genome sequencing and annotation.</title>
        <authorList>
            <consortium name="The Broad Institute Genomics Platform"/>
            <consortium name="The Broad Institute Genome Sequencing Center for Infectious Disease"/>
            <person name="Wu L."/>
            <person name="Ma J."/>
        </authorList>
    </citation>
    <scope>NUCLEOTIDE SEQUENCE [LARGE SCALE GENOMIC DNA]</scope>
    <source>
        <strain evidence="13">CCM 8604</strain>
    </source>
</reference>
<dbReference type="PANTHER" id="PTHR28259:SF1">
    <property type="entry name" value="FLUORIDE EXPORT PROTEIN 1-RELATED"/>
    <property type="match status" value="1"/>
</dbReference>
<evidence type="ECO:0000256" key="5">
    <source>
        <dbReference type="ARBA" id="ARBA00023136"/>
    </source>
</evidence>
<sequence length="214" mass="23099">MSRHSRHAAHSRSMCSTARMHRLRNEVKKRDVNPLTNFWIYVVVFIGGCVGTAGRYGLGLWLNPLERPLGIHWGTFAANTAACFMYACLVSFLTRFHAGRARELANRGLGMGLCGGLSTMSTFVNEIIGTQFSMTYLIISLCAGLFAAAFGSWIGLLGVSAPSGADSVANATGMSNASGAGSVSALNVSRETSESAVRIRAHSRSRTRARRRRH</sequence>
<proteinExistence type="inferred from homology"/>
<feature type="region of interest" description="Disordered" evidence="11">
    <location>
        <begin position="194"/>
        <end position="214"/>
    </location>
</feature>
<keyword evidence="10" id="KW-0479">Metal-binding</keyword>
<protein>
    <recommendedName>
        <fullName evidence="10">Fluoride-specific ion channel FluC</fullName>
    </recommendedName>
</protein>
<evidence type="ECO:0000256" key="9">
    <source>
        <dbReference type="ARBA" id="ARBA00049940"/>
    </source>
</evidence>
<evidence type="ECO:0000256" key="2">
    <source>
        <dbReference type="ARBA" id="ARBA00022475"/>
    </source>
</evidence>
<accession>A0ABW2Y2H9</accession>
<feature type="binding site" evidence="10">
    <location>
        <position position="118"/>
    </location>
    <ligand>
        <name>Na(+)</name>
        <dbReference type="ChEBI" id="CHEBI:29101"/>
        <note>structural</note>
    </ligand>
</feature>
<comment type="catalytic activity">
    <reaction evidence="8">
        <text>fluoride(in) = fluoride(out)</text>
        <dbReference type="Rhea" id="RHEA:76159"/>
        <dbReference type="ChEBI" id="CHEBI:17051"/>
    </reaction>
    <physiologicalReaction direction="left-to-right" evidence="8">
        <dbReference type="Rhea" id="RHEA:76160"/>
    </physiologicalReaction>
</comment>
<evidence type="ECO:0000313" key="12">
    <source>
        <dbReference type="EMBL" id="MFD0704472.1"/>
    </source>
</evidence>
<feature type="binding site" evidence="10">
    <location>
        <position position="115"/>
    </location>
    <ligand>
        <name>Na(+)</name>
        <dbReference type="ChEBI" id="CHEBI:29101"/>
        <note>structural</note>
    </ligand>
</feature>
<dbReference type="InterPro" id="IPR003691">
    <property type="entry name" value="FluC"/>
</dbReference>
<comment type="caution">
    <text evidence="12">The sequence shown here is derived from an EMBL/GenBank/DDBJ whole genome shotgun (WGS) entry which is preliminary data.</text>
</comment>
<evidence type="ECO:0000256" key="11">
    <source>
        <dbReference type="SAM" id="MobiDB-lite"/>
    </source>
</evidence>
<evidence type="ECO:0000256" key="7">
    <source>
        <dbReference type="ARBA" id="ARBA00035120"/>
    </source>
</evidence>
<dbReference type="EMBL" id="JBHTHQ010000012">
    <property type="protein sequence ID" value="MFD0704472.1"/>
    <property type="molecule type" value="Genomic_DNA"/>
</dbReference>
<keyword evidence="5 10" id="KW-0472">Membrane</keyword>
<keyword evidence="6 10" id="KW-0407">Ion channel</keyword>
<keyword evidence="10" id="KW-0406">Ion transport</keyword>